<feature type="binding site" evidence="11">
    <location>
        <position position="237"/>
    </location>
    <ligand>
        <name>Mn(2+)</name>
        <dbReference type="ChEBI" id="CHEBI:29035"/>
    </ligand>
</feature>
<dbReference type="CDD" id="cd07940">
    <property type="entry name" value="DRE_TIM_IPMS"/>
    <property type="match status" value="1"/>
</dbReference>
<evidence type="ECO:0000256" key="5">
    <source>
        <dbReference type="ARBA" id="ARBA00022430"/>
    </source>
</evidence>
<evidence type="ECO:0000256" key="11">
    <source>
        <dbReference type="HAMAP-Rule" id="MF_01025"/>
    </source>
</evidence>
<comment type="cofactor">
    <cofactor evidence="11">
        <name>Mn(2+)</name>
        <dbReference type="ChEBI" id="CHEBI:29035"/>
    </cofactor>
</comment>
<dbReference type="Gene3D" id="3.20.20.70">
    <property type="entry name" value="Aldolase class I"/>
    <property type="match status" value="1"/>
</dbReference>
<evidence type="ECO:0000256" key="3">
    <source>
        <dbReference type="ARBA" id="ARBA00012973"/>
    </source>
</evidence>
<sequence>MRKVDVFDTTLRDGEQTPGVNLNSIEKLEIAEQLGRLHIDIIEAGFPATSKGDLDAVKQIAATVKNCSVTGLSRAHPSDIDAAWEALKIGEAPRIHIVLATSPIHMTYKLKKSPDEVLDIAVRSVRYAKERFPHVQFSAEDASRSDWNYLAKVVQAVIDAGATVVNLPDTVGYTTPKEYGDLFRFIREQVRNIHKAKLSAHCHDDLGMAVANSLAAIEAGVDQIEGTINGIGERAGNASLEEIAIALRIRSDYYQAETGLQLNEIKRTSDLVSKLTGLSVQSNKAVVGKNAFRHESGIHQDGVLKEKTTYEIITPEMVGVTSNSIVLGKHSGRHAFKNKAEAFGYQMTEAQLNEAFRSFKALTDRKKEVTDEDIFAILTEKRTEDKAASRFELQSVQVQYGTNHTPTATVSLKTPDGEIVEEAATGSGSVEAIYHTLERLLDGAIELEDYQLKSIGAGRDALAEAFVRIKKDGVPAGGRGTGQDVLEASAHAFIDAVNRVKGQSEQREKEKVGS</sequence>
<evidence type="ECO:0000259" key="12">
    <source>
        <dbReference type="PROSITE" id="PS50991"/>
    </source>
</evidence>
<dbReference type="InterPro" id="IPR013709">
    <property type="entry name" value="2-isopropylmalate_synth_dimer"/>
</dbReference>
<keyword evidence="11" id="KW-0963">Cytoplasm</keyword>
<organism evidence="13 14">
    <name type="scientific">Camelliibacillus cellulosilyticus</name>
    <dbReference type="NCBI Taxonomy" id="2174486"/>
    <lineage>
        <taxon>Bacteria</taxon>
        <taxon>Bacillati</taxon>
        <taxon>Bacillota</taxon>
        <taxon>Bacilli</taxon>
        <taxon>Bacillales</taxon>
        <taxon>Sporolactobacillaceae</taxon>
        <taxon>Camelliibacillus</taxon>
    </lineage>
</organism>
<feature type="binding site" evidence="11">
    <location>
        <position position="201"/>
    </location>
    <ligand>
        <name>Mn(2+)</name>
        <dbReference type="ChEBI" id="CHEBI:29035"/>
    </ligand>
</feature>
<accession>A0ABV9GK32</accession>
<evidence type="ECO:0000313" key="14">
    <source>
        <dbReference type="Proteomes" id="UP001596022"/>
    </source>
</evidence>
<dbReference type="Gene3D" id="1.10.238.260">
    <property type="match status" value="1"/>
</dbReference>
<keyword evidence="8 11" id="KW-0479">Metal-binding</keyword>
<dbReference type="GO" id="GO:0003852">
    <property type="term" value="F:2-isopropylmalate synthase activity"/>
    <property type="evidence" value="ECO:0007669"/>
    <property type="project" value="UniProtKB-EC"/>
</dbReference>
<keyword evidence="7 11" id="KW-0808">Transferase</keyword>
<dbReference type="PROSITE" id="PS00815">
    <property type="entry name" value="AIPM_HOMOCIT_SYNTH_1"/>
    <property type="match status" value="1"/>
</dbReference>
<dbReference type="EMBL" id="JBHSFW010000001">
    <property type="protein sequence ID" value="MFC4618461.1"/>
    <property type="molecule type" value="Genomic_DNA"/>
</dbReference>
<dbReference type="InterPro" id="IPR036230">
    <property type="entry name" value="LeuA_allosteric_dom_sf"/>
</dbReference>
<evidence type="ECO:0000256" key="9">
    <source>
        <dbReference type="ARBA" id="ARBA00023211"/>
    </source>
</evidence>
<dbReference type="InterPro" id="IPR013785">
    <property type="entry name" value="Aldolase_TIM"/>
</dbReference>
<name>A0ABV9GK32_9BACL</name>
<evidence type="ECO:0000256" key="1">
    <source>
        <dbReference type="ARBA" id="ARBA00004689"/>
    </source>
</evidence>
<dbReference type="PROSITE" id="PS50991">
    <property type="entry name" value="PYR_CT"/>
    <property type="match status" value="1"/>
</dbReference>
<comment type="pathway">
    <text evidence="1 11">Amino-acid biosynthesis; L-leucine biosynthesis; L-leucine from 3-methyl-2-oxobutanoate: step 1/4.</text>
</comment>
<dbReference type="PANTHER" id="PTHR10277:SF9">
    <property type="entry name" value="2-ISOPROPYLMALATE SYNTHASE 1, CHLOROPLASTIC-RELATED"/>
    <property type="match status" value="1"/>
</dbReference>
<protein>
    <recommendedName>
        <fullName evidence="4 11">2-isopropylmalate synthase</fullName>
        <ecNumber evidence="3 11">2.3.3.13</ecNumber>
    </recommendedName>
    <alternativeName>
        <fullName evidence="11">Alpha-IPM synthase</fullName>
    </alternativeName>
    <alternativeName>
        <fullName evidence="11">Alpha-isopropylmalate synthase</fullName>
    </alternativeName>
</protein>
<dbReference type="InterPro" id="IPR000891">
    <property type="entry name" value="PYR_CT"/>
</dbReference>
<dbReference type="SUPFAM" id="SSF110921">
    <property type="entry name" value="2-isopropylmalate synthase LeuA, allosteric (dimerisation) domain"/>
    <property type="match status" value="1"/>
</dbReference>
<dbReference type="InterPro" id="IPR005671">
    <property type="entry name" value="LeuA_bact_synth"/>
</dbReference>
<feature type="binding site" evidence="11">
    <location>
        <position position="13"/>
    </location>
    <ligand>
        <name>Mn(2+)</name>
        <dbReference type="ChEBI" id="CHEBI:29035"/>
    </ligand>
</feature>
<keyword evidence="9 11" id="KW-0464">Manganese</keyword>
<evidence type="ECO:0000256" key="8">
    <source>
        <dbReference type="ARBA" id="ARBA00022723"/>
    </source>
</evidence>
<comment type="function">
    <text evidence="11">Catalyzes the condensation of the acetyl group of acetyl-CoA with 3-methyl-2-oxobutanoate (2-ketoisovalerate) to form 3-carboxy-3-hydroxy-4-methylpentanoate (2-isopropylmalate).</text>
</comment>
<dbReference type="Gene3D" id="3.30.160.270">
    <property type="match status" value="1"/>
</dbReference>
<comment type="similarity">
    <text evidence="2 11">Belongs to the alpha-IPM synthase/homocitrate synthase family. LeuA type 1 subfamily.</text>
</comment>
<feature type="region of interest" description="Regulatory domain" evidence="11">
    <location>
        <begin position="392"/>
        <end position="514"/>
    </location>
</feature>
<gene>
    <name evidence="11" type="primary">leuA</name>
    <name evidence="13" type="ORF">ACFO4N_06905</name>
</gene>
<reference evidence="14" key="1">
    <citation type="journal article" date="2019" name="Int. J. Syst. Evol. Microbiol.">
        <title>The Global Catalogue of Microorganisms (GCM) 10K type strain sequencing project: providing services to taxonomists for standard genome sequencing and annotation.</title>
        <authorList>
            <consortium name="The Broad Institute Genomics Platform"/>
            <consortium name="The Broad Institute Genome Sequencing Center for Infectious Disease"/>
            <person name="Wu L."/>
            <person name="Ma J."/>
        </authorList>
    </citation>
    <scope>NUCLEOTIDE SEQUENCE [LARGE SCALE GENOMIC DNA]</scope>
    <source>
        <strain evidence="14">CGMCC 1.16306</strain>
    </source>
</reference>
<keyword evidence="6 11" id="KW-0028">Amino-acid biosynthesis</keyword>
<evidence type="ECO:0000313" key="13">
    <source>
        <dbReference type="EMBL" id="MFC4618461.1"/>
    </source>
</evidence>
<comment type="caution">
    <text evidence="13">The sequence shown here is derived from an EMBL/GenBank/DDBJ whole genome shotgun (WGS) entry which is preliminary data.</text>
</comment>
<dbReference type="NCBIfam" id="TIGR00973">
    <property type="entry name" value="leuA_bact"/>
    <property type="match status" value="1"/>
</dbReference>
<evidence type="ECO:0000256" key="6">
    <source>
        <dbReference type="ARBA" id="ARBA00022605"/>
    </source>
</evidence>
<dbReference type="HAMAP" id="MF_01025">
    <property type="entry name" value="LeuA_type1"/>
    <property type="match status" value="1"/>
</dbReference>
<dbReference type="NCBIfam" id="NF002088">
    <property type="entry name" value="PRK00915.1-5"/>
    <property type="match status" value="1"/>
</dbReference>
<evidence type="ECO:0000256" key="2">
    <source>
        <dbReference type="ARBA" id="ARBA00009396"/>
    </source>
</evidence>
<dbReference type="InterPro" id="IPR002034">
    <property type="entry name" value="AIPM/Hcit_synth_CS"/>
</dbReference>
<proteinExistence type="inferred from homology"/>
<evidence type="ECO:0000256" key="4">
    <source>
        <dbReference type="ARBA" id="ARBA00018198"/>
    </source>
</evidence>
<feature type="domain" description="Pyruvate carboxyltransferase" evidence="12">
    <location>
        <begin position="4"/>
        <end position="266"/>
    </location>
</feature>
<dbReference type="NCBIfam" id="NF002086">
    <property type="entry name" value="PRK00915.1-3"/>
    <property type="match status" value="1"/>
</dbReference>
<dbReference type="PANTHER" id="PTHR10277">
    <property type="entry name" value="HOMOCITRATE SYNTHASE-RELATED"/>
    <property type="match status" value="1"/>
</dbReference>
<keyword evidence="10 11" id="KW-0100">Branched-chain amino acid biosynthesis</keyword>
<evidence type="ECO:0000256" key="10">
    <source>
        <dbReference type="ARBA" id="ARBA00023304"/>
    </source>
</evidence>
<dbReference type="Proteomes" id="UP001596022">
    <property type="component" value="Unassembled WGS sequence"/>
</dbReference>
<evidence type="ECO:0000256" key="7">
    <source>
        <dbReference type="ARBA" id="ARBA00022679"/>
    </source>
</evidence>
<dbReference type="Pfam" id="PF00682">
    <property type="entry name" value="HMGL-like"/>
    <property type="match status" value="1"/>
</dbReference>
<keyword evidence="14" id="KW-1185">Reference proteome</keyword>
<comment type="subunit">
    <text evidence="11">Homodimer.</text>
</comment>
<keyword evidence="13" id="KW-0012">Acyltransferase</keyword>
<dbReference type="Pfam" id="PF08502">
    <property type="entry name" value="LeuA_dimer"/>
    <property type="match status" value="1"/>
</dbReference>
<dbReference type="EC" id="2.3.3.13" evidence="3 11"/>
<dbReference type="InterPro" id="IPR050073">
    <property type="entry name" value="2-IPM_HCS-like"/>
</dbReference>
<dbReference type="SMART" id="SM00917">
    <property type="entry name" value="LeuA_dimer"/>
    <property type="match status" value="1"/>
</dbReference>
<dbReference type="PROSITE" id="PS00816">
    <property type="entry name" value="AIPM_HOMOCIT_SYNTH_2"/>
    <property type="match status" value="1"/>
</dbReference>
<feature type="binding site" evidence="11">
    <location>
        <position position="203"/>
    </location>
    <ligand>
        <name>Mn(2+)</name>
        <dbReference type="ChEBI" id="CHEBI:29035"/>
    </ligand>
</feature>
<dbReference type="RefSeq" id="WP_376845446.1">
    <property type="nucleotide sequence ID" value="NZ_JBHSFW010000001.1"/>
</dbReference>
<dbReference type="InterPro" id="IPR054691">
    <property type="entry name" value="LeuA/HCS_post-cat"/>
</dbReference>
<dbReference type="Pfam" id="PF22617">
    <property type="entry name" value="HCS_D2"/>
    <property type="match status" value="1"/>
</dbReference>
<comment type="catalytic activity">
    <reaction evidence="11">
        <text>3-methyl-2-oxobutanoate + acetyl-CoA + H2O = (2S)-2-isopropylmalate + CoA + H(+)</text>
        <dbReference type="Rhea" id="RHEA:21524"/>
        <dbReference type="ChEBI" id="CHEBI:1178"/>
        <dbReference type="ChEBI" id="CHEBI:11851"/>
        <dbReference type="ChEBI" id="CHEBI:15377"/>
        <dbReference type="ChEBI" id="CHEBI:15378"/>
        <dbReference type="ChEBI" id="CHEBI:57287"/>
        <dbReference type="ChEBI" id="CHEBI:57288"/>
        <dbReference type="EC" id="2.3.3.13"/>
    </reaction>
</comment>
<dbReference type="SUPFAM" id="SSF51569">
    <property type="entry name" value="Aldolase"/>
    <property type="match status" value="1"/>
</dbReference>
<keyword evidence="5 11" id="KW-0432">Leucine biosynthesis</keyword>